<dbReference type="GO" id="GO:0008803">
    <property type="term" value="F:bis(5'-nucleosyl)-tetraphosphatase (symmetrical) activity"/>
    <property type="evidence" value="ECO:0007669"/>
    <property type="project" value="TreeGrafter"/>
</dbReference>
<comment type="caution">
    <text evidence="2">The sequence shown here is derived from an EMBL/GenBank/DDBJ whole genome shotgun (WGS) entry which is preliminary data.</text>
</comment>
<accession>A0A729K9X6</accession>
<evidence type="ECO:0000259" key="1">
    <source>
        <dbReference type="PROSITE" id="PS00125"/>
    </source>
</evidence>
<evidence type="ECO:0000313" key="2">
    <source>
        <dbReference type="EMBL" id="HAE3261650.1"/>
    </source>
</evidence>
<dbReference type="GO" id="GO:0005737">
    <property type="term" value="C:cytoplasm"/>
    <property type="evidence" value="ECO:0007669"/>
    <property type="project" value="TreeGrafter"/>
</dbReference>
<dbReference type="InterPro" id="IPR050126">
    <property type="entry name" value="Ap4A_hydrolase"/>
</dbReference>
<reference evidence="2" key="2">
    <citation type="submission" date="2018-07" db="EMBL/GenBank/DDBJ databases">
        <authorList>
            <consortium name="NCBI Pathogen Detection Project"/>
        </authorList>
    </citation>
    <scope>NUCLEOTIDE SEQUENCE</scope>
    <source>
        <strain evidence="2">12-6852</strain>
    </source>
</reference>
<dbReference type="GO" id="GO:0110154">
    <property type="term" value="P:RNA decapping"/>
    <property type="evidence" value="ECO:0007669"/>
    <property type="project" value="TreeGrafter"/>
</dbReference>
<dbReference type="InterPro" id="IPR004843">
    <property type="entry name" value="Calcineurin-like_PHP"/>
</dbReference>
<dbReference type="Pfam" id="PF00149">
    <property type="entry name" value="Metallophos"/>
    <property type="match status" value="1"/>
</dbReference>
<dbReference type="PROSITE" id="PS00125">
    <property type="entry name" value="SER_THR_PHOSPHATASE"/>
    <property type="match status" value="1"/>
</dbReference>
<dbReference type="Gene3D" id="3.60.21.10">
    <property type="match status" value="1"/>
</dbReference>
<dbReference type="GO" id="GO:0016791">
    <property type="term" value="F:phosphatase activity"/>
    <property type="evidence" value="ECO:0007669"/>
    <property type="project" value="TreeGrafter"/>
</dbReference>
<feature type="domain" description="Serine/threonine specific protein phosphatases" evidence="1">
    <location>
        <begin position="72"/>
        <end position="77"/>
    </location>
</feature>
<organism evidence="2">
    <name type="scientific">Salmonella enterica subsp. houtenae serovar 18:z36,z38:-</name>
    <dbReference type="NCBI Taxonomy" id="2577510"/>
    <lineage>
        <taxon>Bacteria</taxon>
        <taxon>Pseudomonadati</taxon>
        <taxon>Pseudomonadota</taxon>
        <taxon>Gammaproteobacteria</taxon>
        <taxon>Enterobacterales</taxon>
        <taxon>Enterobacteriaceae</taxon>
        <taxon>Salmonella</taxon>
    </lineage>
</organism>
<gene>
    <name evidence="2" type="ORF">G3430_003993</name>
</gene>
<dbReference type="InterPro" id="IPR006186">
    <property type="entry name" value="Ser/Thr-sp_prot-phosphatase"/>
</dbReference>
<reference evidence="2" key="1">
    <citation type="journal article" date="2018" name="Genome Biol.">
        <title>SKESA: strategic k-mer extension for scrupulous assemblies.</title>
        <authorList>
            <person name="Souvorov A."/>
            <person name="Agarwala R."/>
            <person name="Lipman D.J."/>
        </authorList>
    </citation>
    <scope>NUCLEOTIDE SEQUENCE</scope>
    <source>
        <strain evidence="2">12-6852</strain>
    </source>
</reference>
<protein>
    <submittedName>
        <fullName evidence="2">Serine/threonine protein phosphatase</fullName>
    </submittedName>
</protein>
<sequence length="223" mass="25159">MSVYQHINGAEWRNIQVVGDLHGCHSLLMEKLDEAGFDTSRDLLISVGDLTDRGEENVECLALLNQPWLRAVRGNHEQMMLDCLLHNGNEAHWIMNGGGWFFELERDQERQVRSLLPKVAALPLIIEVDTPDKKYVICHADYPGNHYAYGKPVNEDDVVWSRERITASDHGRVEPISGADQFVFGHTPLHLPLQFANQHYIDTGAVFTGNLTLLQIQGGDTHL</sequence>
<dbReference type="PANTHER" id="PTHR42850">
    <property type="entry name" value="METALLOPHOSPHOESTERASE"/>
    <property type="match status" value="1"/>
</dbReference>
<name>A0A729K9X6_SALHO</name>
<dbReference type="EMBL" id="DAAROR010000044">
    <property type="protein sequence ID" value="HAE3261650.1"/>
    <property type="molecule type" value="Genomic_DNA"/>
</dbReference>
<dbReference type="AlphaFoldDB" id="A0A729K9X6"/>
<dbReference type="SUPFAM" id="SSF56300">
    <property type="entry name" value="Metallo-dependent phosphatases"/>
    <property type="match status" value="1"/>
</dbReference>
<proteinExistence type="predicted"/>
<dbReference type="InterPro" id="IPR029052">
    <property type="entry name" value="Metallo-depent_PP-like"/>
</dbReference>
<dbReference type="PANTHER" id="PTHR42850:SF10">
    <property type="entry name" value="SERINE_THREONINE-PROTEIN PHOSPHATASE 1"/>
    <property type="match status" value="1"/>
</dbReference>